<dbReference type="Proteomes" id="UP000664940">
    <property type="component" value="Unassembled WGS sequence"/>
</dbReference>
<feature type="compositionally biased region" description="Polar residues" evidence="1">
    <location>
        <begin position="94"/>
        <end position="112"/>
    </location>
</feature>
<sequence>MTNHNARSGQSLALGPYAVTERFMSGSGGQYKERSKMLYLKSYRNVNDVTLQIDFSCCERPKTSHCSSTELPPPSALKTRIEKKKLLFAGDRANPNSSFGSTTATCAQGQSKVTKHVQGREERRGQSKE</sequence>
<protein>
    <submittedName>
        <fullName evidence="2">Uncharacterized protein</fullName>
    </submittedName>
</protein>
<comment type="caution">
    <text evidence="2">The sequence shown here is derived from an EMBL/GenBank/DDBJ whole genome shotgun (WGS) entry which is preliminary data.</text>
</comment>
<organism evidence="2 3">
    <name type="scientific">Phyllostomus discolor</name>
    <name type="common">pale spear-nosed bat</name>
    <dbReference type="NCBI Taxonomy" id="89673"/>
    <lineage>
        <taxon>Eukaryota</taxon>
        <taxon>Metazoa</taxon>
        <taxon>Chordata</taxon>
        <taxon>Craniata</taxon>
        <taxon>Vertebrata</taxon>
        <taxon>Euteleostomi</taxon>
        <taxon>Mammalia</taxon>
        <taxon>Eutheria</taxon>
        <taxon>Laurasiatheria</taxon>
        <taxon>Chiroptera</taxon>
        <taxon>Yangochiroptera</taxon>
        <taxon>Phyllostomidae</taxon>
        <taxon>Phyllostominae</taxon>
        <taxon>Phyllostomus</taxon>
    </lineage>
</organism>
<reference evidence="2 3" key="1">
    <citation type="journal article" date="2020" name="Nature">
        <title>Six reference-quality genomes reveal evolution of bat adaptations.</title>
        <authorList>
            <person name="Jebb D."/>
            <person name="Huang Z."/>
            <person name="Pippel M."/>
            <person name="Hughes G.M."/>
            <person name="Lavrichenko K."/>
            <person name="Devanna P."/>
            <person name="Winkler S."/>
            <person name="Jermiin L.S."/>
            <person name="Skirmuntt E.C."/>
            <person name="Katzourakis A."/>
            <person name="Burkitt-Gray L."/>
            <person name="Ray D.A."/>
            <person name="Sullivan K.A.M."/>
            <person name="Roscito J.G."/>
            <person name="Kirilenko B.M."/>
            <person name="Davalos L.M."/>
            <person name="Corthals A.P."/>
            <person name="Power M.L."/>
            <person name="Jones G."/>
            <person name="Ransome R.D."/>
            <person name="Dechmann D.K.N."/>
            <person name="Locatelli A.G."/>
            <person name="Puechmaille S.J."/>
            <person name="Fedrigo O."/>
            <person name="Jarvis E.D."/>
            <person name="Hiller M."/>
            <person name="Vernes S.C."/>
            <person name="Myers E.W."/>
            <person name="Teeling E.C."/>
        </authorList>
    </citation>
    <scope>NUCLEOTIDE SEQUENCE [LARGE SCALE GENOMIC DNA]</scope>
    <source>
        <strain evidence="2">Bat1K_MPI-CBG_1</strain>
    </source>
</reference>
<feature type="region of interest" description="Disordered" evidence="1">
    <location>
        <begin position="91"/>
        <end position="129"/>
    </location>
</feature>
<name>A0A834AN25_9CHIR</name>
<dbReference type="AlphaFoldDB" id="A0A834AN25"/>
<accession>A0A834AN25</accession>
<evidence type="ECO:0000256" key="1">
    <source>
        <dbReference type="SAM" id="MobiDB-lite"/>
    </source>
</evidence>
<proteinExistence type="predicted"/>
<evidence type="ECO:0000313" key="3">
    <source>
        <dbReference type="Proteomes" id="UP000664940"/>
    </source>
</evidence>
<dbReference type="EMBL" id="JABVXQ010000004">
    <property type="protein sequence ID" value="KAF6114473.1"/>
    <property type="molecule type" value="Genomic_DNA"/>
</dbReference>
<feature type="compositionally biased region" description="Basic and acidic residues" evidence="1">
    <location>
        <begin position="118"/>
        <end position="129"/>
    </location>
</feature>
<evidence type="ECO:0000313" key="2">
    <source>
        <dbReference type="EMBL" id="KAF6114473.1"/>
    </source>
</evidence>
<gene>
    <name evidence="2" type="ORF">HJG60_010467</name>
</gene>